<reference evidence="4 5" key="2">
    <citation type="submission" date="2020-07" db="EMBL/GenBank/DDBJ databases">
        <title>Genome assembly of wild tea tree DASZ reveals pedigree and selection history of tea varieties.</title>
        <authorList>
            <person name="Zhang W."/>
        </authorList>
    </citation>
    <scope>NUCLEOTIDE SEQUENCE [LARGE SCALE GENOMIC DNA]</scope>
    <source>
        <strain evidence="5">cv. G240</strain>
        <tissue evidence="4">Leaf</tissue>
    </source>
</reference>
<dbReference type="Gene3D" id="3.40.50.300">
    <property type="entry name" value="P-loop containing nucleotide triphosphate hydrolases"/>
    <property type="match status" value="1"/>
</dbReference>
<comment type="caution">
    <text evidence="4">The sequence shown here is derived from an EMBL/GenBank/DDBJ whole genome shotgun (WGS) entry which is preliminary data.</text>
</comment>
<accession>A0A7J7H0J8</accession>
<protein>
    <recommendedName>
        <fullName evidence="3">NB-ARC domain-containing protein</fullName>
    </recommendedName>
</protein>
<dbReference type="InterPro" id="IPR050905">
    <property type="entry name" value="Plant_NBS-LRR"/>
</dbReference>
<evidence type="ECO:0000313" key="5">
    <source>
        <dbReference type="Proteomes" id="UP000593564"/>
    </source>
</evidence>
<evidence type="ECO:0000259" key="3">
    <source>
        <dbReference type="Pfam" id="PF00931"/>
    </source>
</evidence>
<dbReference type="PANTHER" id="PTHR33463">
    <property type="entry name" value="NB-ARC DOMAIN-CONTAINING PROTEIN-RELATED"/>
    <property type="match status" value="1"/>
</dbReference>
<name>A0A7J7H0J8_CAMSI</name>
<keyword evidence="2" id="KW-0175">Coiled coil</keyword>
<dbReference type="Pfam" id="PF00931">
    <property type="entry name" value="NB-ARC"/>
    <property type="match status" value="1"/>
</dbReference>
<evidence type="ECO:0000256" key="1">
    <source>
        <dbReference type="ARBA" id="ARBA00022821"/>
    </source>
</evidence>
<keyword evidence="5" id="KW-1185">Reference proteome</keyword>
<dbReference type="InterPro" id="IPR027417">
    <property type="entry name" value="P-loop_NTPase"/>
</dbReference>
<feature type="coiled-coil region" evidence="2">
    <location>
        <begin position="28"/>
        <end position="55"/>
    </location>
</feature>
<organism evidence="4 5">
    <name type="scientific">Camellia sinensis</name>
    <name type="common">Tea plant</name>
    <name type="synonym">Thea sinensis</name>
    <dbReference type="NCBI Taxonomy" id="4442"/>
    <lineage>
        <taxon>Eukaryota</taxon>
        <taxon>Viridiplantae</taxon>
        <taxon>Streptophyta</taxon>
        <taxon>Embryophyta</taxon>
        <taxon>Tracheophyta</taxon>
        <taxon>Spermatophyta</taxon>
        <taxon>Magnoliopsida</taxon>
        <taxon>eudicotyledons</taxon>
        <taxon>Gunneridae</taxon>
        <taxon>Pentapetalae</taxon>
        <taxon>asterids</taxon>
        <taxon>Ericales</taxon>
        <taxon>Theaceae</taxon>
        <taxon>Camellia</taxon>
    </lineage>
</organism>
<dbReference type="InterPro" id="IPR002182">
    <property type="entry name" value="NB-ARC"/>
</dbReference>
<evidence type="ECO:0000256" key="2">
    <source>
        <dbReference type="SAM" id="Coils"/>
    </source>
</evidence>
<gene>
    <name evidence="4" type="ORF">HYC85_016761</name>
</gene>
<keyword evidence="1" id="KW-0611">Plant defense</keyword>
<reference evidence="5" key="1">
    <citation type="journal article" date="2020" name="Nat. Commun.">
        <title>Genome assembly of wild tea tree DASZ reveals pedigree and selection history of tea varieties.</title>
        <authorList>
            <person name="Zhang W."/>
            <person name="Zhang Y."/>
            <person name="Qiu H."/>
            <person name="Guo Y."/>
            <person name="Wan H."/>
            <person name="Zhang X."/>
            <person name="Scossa F."/>
            <person name="Alseekh S."/>
            <person name="Zhang Q."/>
            <person name="Wang P."/>
            <person name="Xu L."/>
            <person name="Schmidt M.H."/>
            <person name="Jia X."/>
            <person name="Li D."/>
            <person name="Zhu A."/>
            <person name="Guo F."/>
            <person name="Chen W."/>
            <person name="Ni D."/>
            <person name="Usadel B."/>
            <person name="Fernie A.R."/>
            <person name="Wen W."/>
        </authorList>
    </citation>
    <scope>NUCLEOTIDE SEQUENCE [LARGE SCALE GENOMIC DNA]</scope>
    <source>
        <strain evidence="5">cv. G240</strain>
    </source>
</reference>
<evidence type="ECO:0000313" key="4">
    <source>
        <dbReference type="EMBL" id="KAF5946533.1"/>
    </source>
</evidence>
<sequence>MAGNIVLSLVVKIGEYLVAPVSCQFGYLIFYETNINNLKNRVLKLEDKKFGVEQLVVAAETKRETIGPDVKRWLMAVNELSQEATEFIEHEVKENKGCLNGWCPNLKSRYSLSRKATKKTQVVEKLCGEGNFPRVSYPEPPVGMASTGTRGFKHFESRRSIMKELMKALEDDSINMIGICGMRGVGKTTMVKEVEKRAKEGNMFNEVVICTVSQSPEVRAGPDLRQVGLVP</sequence>
<dbReference type="SUPFAM" id="SSF52540">
    <property type="entry name" value="P-loop containing nucleoside triphosphate hydrolases"/>
    <property type="match status" value="1"/>
</dbReference>
<dbReference type="AlphaFoldDB" id="A0A7J7H0J8"/>
<feature type="domain" description="NB-ARC" evidence="3">
    <location>
        <begin position="162"/>
        <end position="216"/>
    </location>
</feature>
<dbReference type="Proteomes" id="UP000593564">
    <property type="component" value="Unassembled WGS sequence"/>
</dbReference>
<dbReference type="PANTHER" id="PTHR33463:SF198">
    <property type="entry name" value="RPP4C3"/>
    <property type="match status" value="1"/>
</dbReference>
<dbReference type="EMBL" id="JACBKZ010000007">
    <property type="protein sequence ID" value="KAF5946533.1"/>
    <property type="molecule type" value="Genomic_DNA"/>
</dbReference>
<dbReference type="GO" id="GO:0043531">
    <property type="term" value="F:ADP binding"/>
    <property type="evidence" value="ECO:0007669"/>
    <property type="project" value="InterPro"/>
</dbReference>
<proteinExistence type="predicted"/>